<comment type="similarity">
    <text evidence="1">Belongs to the zinc-containing alcohol dehydrogenase family. Quinone oxidoreductase subfamily.</text>
</comment>
<dbReference type="InterPro" id="IPR014043">
    <property type="entry name" value="Acyl_transferase_dom"/>
</dbReference>
<dbReference type="SUPFAM" id="SSF53448">
    <property type="entry name" value="Nucleotide-diphospho-sugar transferases"/>
    <property type="match status" value="1"/>
</dbReference>
<dbReference type="EMBL" id="LNIX01000011">
    <property type="protein sequence ID" value="OXA48600.1"/>
    <property type="molecule type" value="Genomic_DNA"/>
</dbReference>
<dbReference type="InterPro" id="IPR057326">
    <property type="entry name" value="KR_dom"/>
</dbReference>
<dbReference type="SMART" id="SM00823">
    <property type="entry name" value="PKS_PP"/>
    <property type="match status" value="1"/>
</dbReference>
<feature type="region of interest" description="N-terminal hotdog fold" evidence="8">
    <location>
        <begin position="1114"/>
        <end position="1261"/>
    </location>
</feature>
<dbReference type="Gene3D" id="3.90.180.10">
    <property type="entry name" value="Medium-chain alcohol dehydrogenases, catalytic domain"/>
    <property type="match status" value="1"/>
</dbReference>
<dbReference type="Pfam" id="PF14765">
    <property type="entry name" value="PS-DH"/>
    <property type="match status" value="1"/>
</dbReference>
<dbReference type="Gene3D" id="3.90.550.10">
    <property type="entry name" value="Spore Coat Polysaccharide Biosynthesis Protein SpsA, Chain A"/>
    <property type="match status" value="1"/>
</dbReference>
<dbReference type="PANTHER" id="PTHR43775">
    <property type="entry name" value="FATTY ACID SYNTHASE"/>
    <property type="match status" value="1"/>
</dbReference>
<feature type="domain" description="PKS/mFAS DH" evidence="11">
    <location>
        <begin position="1114"/>
        <end position="1418"/>
    </location>
</feature>
<dbReference type="UniPathway" id="UPA00094"/>
<dbReference type="SMART" id="SM00827">
    <property type="entry name" value="PKS_AT"/>
    <property type="match status" value="1"/>
</dbReference>
<dbReference type="SUPFAM" id="SSF50129">
    <property type="entry name" value="GroES-like"/>
    <property type="match status" value="1"/>
</dbReference>
<dbReference type="SUPFAM" id="SSF47336">
    <property type="entry name" value="ACP-like"/>
    <property type="match status" value="1"/>
</dbReference>
<keyword evidence="5" id="KW-0521">NADP</keyword>
<dbReference type="InterPro" id="IPR020806">
    <property type="entry name" value="PKS_PP-bd"/>
</dbReference>
<dbReference type="Pfam" id="PF00109">
    <property type="entry name" value="ketoacyl-synt"/>
    <property type="match status" value="1"/>
</dbReference>
<dbReference type="InterPro" id="IPR013154">
    <property type="entry name" value="ADH-like_N"/>
</dbReference>
<dbReference type="InterPro" id="IPR020807">
    <property type="entry name" value="PKS_DH"/>
</dbReference>
<dbReference type="Gene3D" id="3.30.70.3290">
    <property type="match status" value="1"/>
</dbReference>
<comment type="caution">
    <text evidence="12">The sequence shown here is derived from an EMBL/GenBank/DDBJ whole genome shotgun (WGS) entry which is preliminary data.</text>
</comment>
<dbReference type="GO" id="GO:0016491">
    <property type="term" value="F:oxidoreductase activity"/>
    <property type="evidence" value="ECO:0007669"/>
    <property type="project" value="InterPro"/>
</dbReference>
<keyword evidence="2" id="KW-0596">Phosphopantetheine</keyword>
<dbReference type="GO" id="GO:0044550">
    <property type="term" value="P:secondary metabolite biosynthetic process"/>
    <property type="evidence" value="ECO:0007669"/>
    <property type="project" value="UniProtKB-ARBA"/>
</dbReference>
<evidence type="ECO:0000313" key="13">
    <source>
        <dbReference type="Proteomes" id="UP000198287"/>
    </source>
</evidence>
<dbReference type="Gene3D" id="3.40.366.10">
    <property type="entry name" value="Malonyl-Coenzyme A Acyl Carrier Protein, domain 2"/>
    <property type="match status" value="1"/>
</dbReference>
<dbReference type="Gene3D" id="3.40.47.10">
    <property type="match status" value="1"/>
</dbReference>
<dbReference type="GO" id="GO:0008270">
    <property type="term" value="F:zinc ion binding"/>
    <property type="evidence" value="ECO:0007669"/>
    <property type="project" value="InterPro"/>
</dbReference>
<dbReference type="Pfam" id="PF21089">
    <property type="entry name" value="PKS_DH_N"/>
    <property type="match status" value="1"/>
</dbReference>
<evidence type="ECO:0000256" key="2">
    <source>
        <dbReference type="ARBA" id="ARBA00022450"/>
    </source>
</evidence>
<dbReference type="InterPro" id="IPR016035">
    <property type="entry name" value="Acyl_Trfase/lysoPLipase"/>
</dbReference>
<dbReference type="Proteomes" id="UP000198287">
    <property type="component" value="Unassembled WGS sequence"/>
</dbReference>
<evidence type="ECO:0000256" key="1">
    <source>
        <dbReference type="ARBA" id="ARBA00010371"/>
    </source>
</evidence>
<dbReference type="Pfam" id="PF22621">
    <property type="entry name" value="CurL-like_PKS_C"/>
    <property type="match status" value="1"/>
</dbReference>
<evidence type="ECO:0000313" key="12">
    <source>
        <dbReference type="EMBL" id="OXA48600.1"/>
    </source>
</evidence>
<dbReference type="InterPro" id="IPR049900">
    <property type="entry name" value="PKS_mFAS_DH"/>
</dbReference>
<evidence type="ECO:0000256" key="8">
    <source>
        <dbReference type="PROSITE-ProRule" id="PRU01363"/>
    </source>
</evidence>
<dbReference type="InterPro" id="IPR049552">
    <property type="entry name" value="PKS_DH_N"/>
</dbReference>
<dbReference type="SMART" id="SM00822">
    <property type="entry name" value="PKS_KR"/>
    <property type="match status" value="1"/>
</dbReference>
<dbReference type="InterPro" id="IPR002364">
    <property type="entry name" value="Quin_OxRdtase/zeta-crystal_CS"/>
</dbReference>
<dbReference type="PROSITE" id="PS52004">
    <property type="entry name" value="KS3_2"/>
    <property type="match status" value="1"/>
</dbReference>
<evidence type="ECO:0000259" key="10">
    <source>
        <dbReference type="PROSITE" id="PS52004"/>
    </source>
</evidence>
<feature type="active site" description="Proton donor; for dehydratase activity" evidence="8">
    <location>
        <position position="1340"/>
    </location>
</feature>
<dbReference type="CDD" id="cd00833">
    <property type="entry name" value="PKS"/>
    <property type="match status" value="1"/>
</dbReference>
<dbReference type="PROSITE" id="PS01162">
    <property type="entry name" value="QOR_ZETA_CRYSTAL"/>
    <property type="match status" value="1"/>
</dbReference>
<dbReference type="InterPro" id="IPR042104">
    <property type="entry name" value="PKS_dehydratase_sf"/>
</dbReference>
<dbReference type="InterPro" id="IPR036736">
    <property type="entry name" value="ACP-like_sf"/>
</dbReference>
<dbReference type="InterPro" id="IPR016039">
    <property type="entry name" value="Thiolase-like"/>
</dbReference>
<feature type="domain" description="Carrier" evidence="9">
    <location>
        <begin position="2273"/>
        <end position="2350"/>
    </location>
</feature>
<dbReference type="Pfam" id="PF00550">
    <property type="entry name" value="PP-binding"/>
    <property type="match status" value="1"/>
</dbReference>
<name>A0A226DU61_FOLCA</name>
<dbReference type="InterPro" id="IPR049551">
    <property type="entry name" value="PKS_DH_C"/>
</dbReference>
<dbReference type="InterPro" id="IPR050091">
    <property type="entry name" value="PKS_NRPS_Biosynth_Enz"/>
</dbReference>
<dbReference type="Pfam" id="PF08659">
    <property type="entry name" value="KR"/>
    <property type="match status" value="1"/>
</dbReference>
<dbReference type="SUPFAM" id="SSF51735">
    <property type="entry name" value="NAD(P)-binding Rossmann-fold domains"/>
    <property type="match status" value="3"/>
</dbReference>
<evidence type="ECO:0000259" key="11">
    <source>
        <dbReference type="PROSITE" id="PS52019"/>
    </source>
</evidence>
<evidence type="ECO:0000259" key="9">
    <source>
        <dbReference type="PROSITE" id="PS50075"/>
    </source>
</evidence>
<feature type="domain" description="Ketosynthase family 3 (KS3)" evidence="10">
    <location>
        <begin position="225"/>
        <end position="644"/>
    </location>
</feature>
<dbReference type="InterPro" id="IPR014030">
    <property type="entry name" value="Ketoacyl_synth_N"/>
</dbReference>
<protein>
    <submittedName>
        <fullName evidence="12">Phthiocerol synthesis polyketide synthase type I PpsC</fullName>
    </submittedName>
</protein>
<dbReference type="PANTHER" id="PTHR43775:SF37">
    <property type="entry name" value="SI:DKEY-61P9.11"/>
    <property type="match status" value="1"/>
</dbReference>
<proteinExistence type="inferred from homology"/>
<keyword evidence="4" id="KW-0808">Transferase</keyword>
<dbReference type="InterPro" id="IPR036291">
    <property type="entry name" value="NAD(P)-bd_dom_sf"/>
</dbReference>
<keyword evidence="6" id="KW-0511">Multifunctional enzyme</keyword>
<dbReference type="InterPro" id="IPR011032">
    <property type="entry name" value="GroES-like_sf"/>
</dbReference>
<dbReference type="GO" id="GO:0004312">
    <property type="term" value="F:fatty acid synthase activity"/>
    <property type="evidence" value="ECO:0007669"/>
    <property type="project" value="TreeGrafter"/>
</dbReference>
<dbReference type="CDD" id="cd05195">
    <property type="entry name" value="enoyl_red"/>
    <property type="match status" value="1"/>
</dbReference>
<dbReference type="InterPro" id="IPR009081">
    <property type="entry name" value="PP-bd_ACP"/>
</dbReference>
<dbReference type="InterPro" id="IPR020843">
    <property type="entry name" value="ER"/>
</dbReference>
<dbReference type="GO" id="GO:0031177">
    <property type="term" value="F:phosphopantetheine binding"/>
    <property type="evidence" value="ECO:0007669"/>
    <property type="project" value="InterPro"/>
</dbReference>
<dbReference type="InterPro" id="IPR013968">
    <property type="entry name" value="PKS_KR"/>
</dbReference>
<dbReference type="SUPFAM" id="SSF55048">
    <property type="entry name" value="Probable ACP-binding domain of malonyl-CoA ACP transacylase"/>
    <property type="match status" value="1"/>
</dbReference>
<dbReference type="SMART" id="SM00825">
    <property type="entry name" value="PKS_KS"/>
    <property type="match status" value="1"/>
</dbReference>
<dbReference type="STRING" id="158441.A0A226DU61"/>
<keyword evidence="3" id="KW-0597">Phosphoprotein</keyword>
<dbReference type="Pfam" id="PF00698">
    <property type="entry name" value="Acyl_transf_1"/>
    <property type="match status" value="1"/>
</dbReference>
<feature type="region of interest" description="C-terminal hotdog fold" evidence="8">
    <location>
        <begin position="1275"/>
        <end position="1418"/>
    </location>
</feature>
<dbReference type="Gene3D" id="1.10.1200.10">
    <property type="entry name" value="ACP-like"/>
    <property type="match status" value="1"/>
</dbReference>
<evidence type="ECO:0000256" key="7">
    <source>
        <dbReference type="ARBA" id="ARBA00023315"/>
    </source>
</evidence>
<keyword evidence="7" id="KW-0012">Acyltransferase</keyword>
<dbReference type="Gene3D" id="3.10.129.110">
    <property type="entry name" value="Polyketide synthase dehydratase"/>
    <property type="match status" value="1"/>
</dbReference>
<sequence length="2355" mass="257377">MSALCEAWITHAEDDTAALKCLVLARSLRLSGTRKKMFVLVFPQVSGTMRKELLSEWDGTIRIKRVDEYSTELCAQIHALSLVTLGKIGYLNPETMILKNMDDLFQTEFQTVRLARDGKLTIAMLHPSENNFDSLAAFVTIGKGGLGTWLLENETALLSEKLFLDVLPTHDGGDIGDARLAYFMGYDPLKMHVGVNFMHKLWTKLYFQTGKNEVHLEIKPSTGNNEPIAIIGMAGRFPKCENLQEYWEFLIGHGQAASPVPEDRWTHQPVTKAQRETGAGFLPQPVDEFDAAFFGLSSRDLFYMDPQQRILLEVVWEALEDAALPPTLLKTVRTSIFTGSWSQDYFGLLAAGGISPREHIRSYLGTSLGATAGKLGHYFGLKGKNCSNDSACASSSVTVGHAVENLRKNDSKIAIACGINLLVQPFTYADLMPLLSPDGRCKSFDVSADGYGRAEGCGVLILKRLSDAIADNDRIHALIRGYGEEQEAGPQNIGTPSVAGETAAMLHAIRDAGIDPWQVSHIEAHGTGTATGDPIEFAAIANVYKTTGRKDPLIVTSGKGNIGHAEACSGMAGIIKTVLCLKNGVIPGHVGCKELNPDIKLDKIPAIIPLENYTWTAKQSGQPRMAGVSSFGFTGTDTHIILEEAPERSSILEGIASTRKNLPKNIVTLSAKSEEGLEGLISNLKDSLSVGGSPDLADIAFTRNTGRDHLFPWRAAITATNTEDLRSKLAQGAITVGQFDTSNPKLAFLFSGQGAQYYKMGFQLYSTFPVFQKYFDYCTQTMKSYGIDVLPVMWGENPEDVRIDEALYSQTGIFAVEFALNKLLASWGIKPDMVVGNSLGEFAAASAAGIWSDDDAIKIVSIRANLLEKVELGGMIVVKKDCVGTEALIQQFVAVHSKSVWVDVACINAAEQTVVSGDKKNLDFFLQLLENNGVKGTKLGTNKAYHSRHMDPMIAEYTAALETLTFHPARCHYVGGQSGKLVETAEMGPDYWVKQLRESVHFMDASKTLVEMGVQICLDVSPRPIAGSLFNSTSAEVSRSKIPCIPALRNKSQDIDMILTALTELYINGVNLDWRRFHQGFTGHIVSLPSYPFNRKAFWFTASSKGQSDSKELHPLLGSPLRNASSNHIFQSRIELAAESTDRCAWLKDHMLGKYVIYPGAGYIEMCLAGGYASTLASFDDFGIPEFPMKVQNLKIIAPMDINNAGATVQTIVGAMPSGVDEGGSGMDITVYKHRGGQEDADVGKWITHASSRVSFLPTTSHQDLDVVKLMKDWNDDGVGSLDKFYEALDKVGLKFGLAFRSLKKKAVSPNGSETLMQVELPGDDSESKEAYFCHPILIDAMIQGIMFVEKIAGSEMKSLCVPALIEEFVWYGMSNNAPYYIHIQANEKRALLRDSVGRLLATMEGAHLVETNIDVITKSVESQKISMPSIISENIWKPMPIVAKPEDTLVPEKVGENPLWLLFGPPSKAMDCLHENLKVSGREAIAVEYNTTDLRPDHIEDFREMVKKSKSKGTLEGIIYLPGDSETRQAIIAQGFLNLLKVLATTRWSNTTNLPKIVLVTEGIIPVGTDSSSGHPARGTLWGILRTFQSEFTNFKTTCIDLESESLPESKAEQIGMELWTDDGEIHVAYRGGFRHTPRATPIKFQQLINPLSISRSDRNKLILPASKAISDLKFGILPPAKLNSTEVEVRVVAAGLNFKDVLSVLKPSAEFDQENCIGADFCGIISSVGEAVTKWKVGDDVLGCNFEQGALPSHISQDQHQLVKLPSWFTHAEGATLPVVFSTAYHCLVTVGRLKVGETILVHAASGGVGLVAIQIAKQFGASVIATAGNKRKRAYLRDTMGVRHVLDSRSLQFEKEVKQLTNGLGVHLVLNSLTSPGFKEASLACLQKSGRFVEMSKLNTWSIAEANALRADVEYTVVDMTVVGAKARTHLCDVLNSWLETKKIEPLPTTRFESVCIREALNHLQKAKHIGKVVCLWGQNLKESDRPGLFNDRSTYLLTGGLGGIGMELLKYMTDNGAKHLVLFGRSRPSEKNQRVIDSLNSSGNNVTLFHGDVGKMQDCEALMQEITTRSLPPLRGVMHAAGCLSDGIFLNQNWEKMETCFNSKVTGGWNLHVLTKSLNLEHFVTYSSIAAILGSMGQANHSAGNWFLDGLVTHRISLGLPATTINWGQWGSVGVAADMEIPGLKPFTPSEAFTALEHVLKANIPQALVAEGDVSHISSIYPWTRNYFTELKALKGSTASSLPSKTKVTITTEEFWSKYDSSDVGGKPDVVQNLLSQAYLHVLKLPSGDIIKPDQALRDVGVDSMMTFEIKNIIQDIFGEKVSFTVAEISDCGTIMAMTSRLVEIIGISGS</sequence>
<dbReference type="PROSITE" id="PS52019">
    <property type="entry name" value="PKS_MFAS_DH"/>
    <property type="match status" value="1"/>
</dbReference>
<dbReference type="InterPro" id="IPR001227">
    <property type="entry name" value="Ac_transferase_dom_sf"/>
</dbReference>
<dbReference type="InterPro" id="IPR029044">
    <property type="entry name" value="Nucleotide-diphossugar_trans"/>
</dbReference>
<dbReference type="SMART" id="SM00826">
    <property type="entry name" value="PKS_DH"/>
    <property type="match status" value="1"/>
</dbReference>
<organism evidence="12 13">
    <name type="scientific">Folsomia candida</name>
    <name type="common">Springtail</name>
    <dbReference type="NCBI Taxonomy" id="158441"/>
    <lineage>
        <taxon>Eukaryota</taxon>
        <taxon>Metazoa</taxon>
        <taxon>Ecdysozoa</taxon>
        <taxon>Arthropoda</taxon>
        <taxon>Hexapoda</taxon>
        <taxon>Collembola</taxon>
        <taxon>Entomobryomorpha</taxon>
        <taxon>Isotomoidea</taxon>
        <taxon>Isotomidae</taxon>
        <taxon>Proisotominae</taxon>
        <taxon>Folsomia</taxon>
    </lineage>
</organism>
<dbReference type="GO" id="GO:0006633">
    <property type="term" value="P:fatty acid biosynthetic process"/>
    <property type="evidence" value="ECO:0007669"/>
    <property type="project" value="UniProtKB-UniPathway"/>
</dbReference>
<dbReference type="Pfam" id="PF02801">
    <property type="entry name" value="Ketoacyl-synt_C"/>
    <property type="match status" value="1"/>
</dbReference>
<dbReference type="Pfam" id="PF00107">
    <property type="entry name" value="ADH_zinc_N"/>
    <property type="match status" value="1"/>
</dbReference>
<dbReference type="SMART" id="SM00829">
    <property type="entry name" value="PKS_ER"/>
    <property type="match status" value="1"/>
</dbReference>
<accession>A0A226DU61</accession>
<feature type="active site" description="Proton acceptor; for dehydratase activity" evidence="8">
    <location>
        <position position="1150"/>
    </location>
</feature>
<evidence type="ECO:0000256" key="4">
    <source>
        <dbReference type="ARBA" id="ARBA00022679"/>
    </source>
</evidence>
<dbReference type="PROSITE" id="PS50075">
    <property type="entry name" value="CARRIER"/>
    <property type="match status" value="1"/>
</dbReference>
<dbReference type="Gene3D" id="3.40.50.720">
    <property type="entry name" value="NAD(P)-binding Rossmann-like Domain"/>
    <property type="match status" value="3"/>
</dbReference>
<evidence type="ECO:0000256" key="6">
    <source>
        <dbReference type="ARBA" id="ARBA00023268"/>
    </source>
</evidence>
<dbReference type="OrthoDB" id="5963712at2759"/>
<dbReference type="SUPFAM" id="SSF52151">
    <property type="entry name" value="FabD/lysophospholipase-like"/>
    <property type="match status" value="1"/>
</dbReference>
<dbReference type="InterPro" id="IPR013149">
    <property type="entry name" value="ADH-like_C"/>
</dbReference>
<dbReference type="Pfam" id="PF08240">
    <property type="entry name" value="ADH_N"/>
    <property type="match status" value="1"/>
</dbReference>
<dbReference type="SUPFAM" id="SSF53901">
    <property type="entry name" value="Thiolase-like"/>
    <property type="match status" value="1"/>
</dbReference>
<evidence type="ECO:0000256" key="3">
    <source>
        <dbReference type="ARBA" id="ARBA00022553"/>
    </source>
</evidence>
<dbReference type="InterPro" id="IPR014031">
    <property type="entry name" value="Ketoacyl_synth_C"/>
</dbReference>
<dbReference type="InterPro" id="IPR016036">
    <property type="entry name" value="Malonyl_transacylase_ACP-bd"/>
</dbReference>
<reference evidence="12 13" key="1">
    <citation type="submission" date="2015-12" db="EMBL/GenBank/DDBJ databases">
        <title>The genome of Folsomia candida.</title>
        <authorList>
            <person name="Faddeeva A."/>
            <person name="Derks M.F."/>
            <person name="Anvar Y."/>
            <person name="Smit S."/>
            <person name="Van Straalen N."/>
            <person name="Roelofs D."/>
        </authorList>
    </citation>
    <scope>NUCLEOTIDE SEQUENCE [LARGE SCALE GENOMIC DNA]</scope>
    <source>
        <strain evidence="12 13">VU population</strain>
        <tissue evidence="12">Whole body</tissue>
    </source>
</reference>
<dbReference type="InterPro" id="IPR020841">
    <property type="entry name" value="PKS_Beta-ketoAc_synthase_dom"/>
</dbReference>
<keyword evidence="13" id="KW-1185">Reference proteome</keyword>
<evidence type="ECO:0000256" key="5">
    <source>
        <dbReference type="ARBA" id="ARBA00022857"/>
    </source>
</evidence>
<gene>
    <name evidence="12" type="ORF">Fcan01_16596</name>
</gene>